<keyword evidence="2 6" id="KW-0540">Nuclease</keyword>
<evidence type="ECO:0000256" key="5">
    <source>
        <dbReference type="ARBA" id="ARBA00022884"/>
    </source>
</evidence>
<dbReference type="PANTHER" id="PTHR33992:SF1">
    <property type="entry name" value="RIBONUCLEASE P PROTEIN COMPONENT"/>
    <property type="match status" value="1"/>
</dbReference>
<comment type="subunit">
    <text evidence="6">Consists of a catalytic RNA component (M1 or rnpB) and a protein subunit.</text>
</comment>
<evidence type="ECO:0000256" key="3">
    <source>
        <dbReference type="ARBA" id="ARBA00022759"/>
    </source>
</evidence>
<protein>
    <recommendedName>
        <fullName evidence="6 7">Ribonuclease P protein component</fullName>
        <shortName evidence="6">RNase P protein</shortName>
        <shortName evidence="6">RNaseP protein</shortName>
        <ecNumber evidence="6 7">3.1.26.5</ecNumber>
    </recommendedName>
    <alternativeName>
        <fullName evidence="6">Protein C5</fullName>
    </alternativeName>
</protein>
<dbReference type="HAMAP" id="MF_00227">
    <property type="entry name" value="RNase_P"/>
    <property type="match status" value="1"/>
</dbReference>
<evidence type="ECO:0000313" key="9">
    <source>
        <dbReference type="Proteomes" id="UP000221653"/>
    </source>
</evidence>
<comment type="catalytic activity">
    <reaction evidence="6">
        <text>Endonucleolytic cleavage of RNA, removing 5'-extranucleotides from tRNA precursor.</text>
        <dbReference type="EC" id="3.1.26.5"/>
    </reaction>
</comment>
<dbReference type="GO" id="GO:0004526">
    <property type="term" value="F:ribonuclease P activity"/>
    <property type="evidence" value="ECO:0007669"/>
    <property type="project" value="UniProtKB-UniRule"/>
</dbReference>
<evidence type="ECO:0000256" key="2">
    <source>
        <dbReference type="ARBA" id="ARBA00022722"/>
    </source>
</evidence>
<dbReference type="AlphaFoldDB" id="A0A2A9DLN1"/>
<comment type="function">
    <text evidence="6">RNaseP catalyzes the removal of the 5'-leader sequence from pre-tRNA to produce the mature 5'-terminus. It can also cleave other RNA substrates such as 4.5S RNA. The protein component plays an auxiliary but essential role in vivo by binding to the 5'-leader sequence and broadening the substrate specificity of the ribozyme.</text>
</comment>
<keyword evidence="4 6" id="KW-0378">Hydrolase</keyword>
<keyword evidence="1 6" id="KW-0819">tRNA processing</keyword>
<dbReference type="OrthoDB" id="196964at2"/>
<gene>
    <name evidence="6" type="primary">rnpA</name>
    <name evidence="8" type="ORF">ATK06_0723</name>
</gene>
<dbReference type="Proteomes" id="UP000221653">
    <property type="component" value="Unassembled WGS sequence"/>
</dbReference>
<keyword evidence="3 6" id="KW-0255">Endonuclease</keyword>
<keyword evidence="9" id="KW-1185">Reference proteome</keyword>
<dbReference type="InterPro" id="IPR014721">
    <property type="entry name" value="Ribsml_uS5_D2-typ_fold_subgr"/>
</dbReference>
<accession>A0A2A9DLN1</accession>
<comment type="similarity">
    <text evidence="6">Belongs to the RnpA family.</text>
</comment>
<name>A0A2A9DLN1_9CORY</name>
<comment type="caution">
    <text evidence="8">The sequence shown here is derived from an EMBL/GenBank/DDBJ whole genome shotgun (WGS) entry which is preliminary data.</text>
</comment>
<dbReference type="Pfam" id="PF00825">
    <property type="entry name" value="Ribonuclease_P"/>
    <property type="match status" value="1"/>
</dbReference>
<keyword evidence="5 6" id="KW-0694">RNA-binding</keyword>
<reference evidence="8 9" key="1">
    <citation type="submission" date="2017-10" db="EMBL/GenBank/DDBJ databases">
        <title>Sequencing the genomes of 1000 actinobacteria strains.</title>
        <authorList>
            <person name="Klenk H.-P."/>
        </authorList>
    </citation>
    <scope>NUCLEOTIDE SEQUENCE [LARGE SCALE GENOMIC DNA]</scope>
    <source>
        <strain evidence="8 9">DSM 20688</strain>
    </source>
</reference>
<dbReference type="InterPro" id="IPR000100">
    <property type="entry name" value="RNase_P"/>
</dbReference>
<dbReference type="GO" id="GO:0030677">
    <property type="term" value="C:ribonuclease P complex"/>
    <property type="evidence" value="ECO:0007669"/>
    <property type="project" value="TreeGrafter"/>
</dbReference>
<proteinExistence type="inferred from homology"/>
<sequence length="141" mass="15200">MLPSHLKMTSPAQFKRTMRRGSKAGSRTVVVHYWCPFLGGVQQRDALTTSVDQVALSAAPRCGLVVSKAVGNAVVRHRVSRRLRHVLASLIADGTIPDQAHVVVRALPAAAEATSHKLLRDVTSALGHATDKASRSLKHVR</sequence>
<evidence type="ECO:0000256" key="1">
    <source>
        <dbReference type="ARBA" id="ARBA00022694"/>
    </source>
</evidence>
<dbReference type="NCBIfam" id="TIGR00188">
    <property type="entry name" value="rnpA"/>
    <property type="match status" value="1"/>
</dbReference>
<evidence type="ECO:0000256" key="4">
    <source>
        <dbReference type="ARBA" id="ARBA00022801"/>
    </source>
</evidence>
<dbReference type="GO" id="GO:0001682">
    <property type="term" value="P:tRNA 5'-leader removal"/>
    <property type="evidence" value="ECO:0007669"/>
    <property type="project" value="UniProtKB-UniRule"/>
</dbReference>
<dbReference type="EC" id="3.1.26.5" evidence="6 7"/>
<dbReference type="RefSeq" id="WP_098388851.1">
    <property type="nucleotide sequence ID" value="NZ_LS483464.1"/>
</dbReference>
<organism evidence="8 9">
    <name type="scientific">Corynebacterium renale</name>
    <dbReference type="NCBI Taxonomy" id="1724"/>
    <lineage>
        <taxon>Bacteria</taxon>
        <taxon>Bacillati</taxon>
        <taxon>Actinomycetota</taxon>
        <taxon>Actinomycetes</taxon>
        <taxon>Mycobacteriales</taxon>
        <taxon>Corynebacteriaceae</taxon>
        <taxon>Corynebacterium</taxon>
    </lineage>
</organism>
<evidence type="ECO:0000256" key="6">
    <source>
        <dbReference type="HAMAP-Rule" id="MF_00227"/>
    </source>
</evidence>
<dbReference type="GO" id="GO:0000049">
    <property type="term" value="F:tRNA binding"/>
    <property type="evidence" value="ECO:0007669"/>
    <property type="project" value="UniProtKB-UniRule"/>
</dbReference>
<dbReference type="InterPro" id="IPR020568">
    <property type="entry name" value="Ribosomal_Su5_D2-typ_SF"/>
</dbReference>
<evidence type="ECO:0000256" key="7">
    <source>
        <dbReference type="NCBIfam" id="TIGR00188"/>
    </source>
</evidence>
<dbReference type="STRING" id="1724.GCA_001044175_00670"/>
<dbReference type="EMBL" id="PDJF01000001">
    <property type="protein sequence ID" value="PFG27647.1"/>
    <property type="molecule type" value="Genomic_DNA"/>
</dbReference>
<dbReference type="GO" id="GO:0042781">
    <property type="term" value="F:3'-tRNA processing endoribonuclease activity"/>
    <property type="evidence" value="ECO:0007669"/>
    <property type="project" value="TreeGrafter"/>
</dbReference>
<dbReference type="SUPFAM" id="SSF54211">
    <property type="entry name" value="Ribosomal protein S5 domain 2-like"/>
    <property type="match status" value="1"/>
</dbReference>
<dbReference type="Gene3D" id="3.30.230.10">
    <property type="match status" value="1"/>
</dbReference>
<evidence type="ECO:0000313" key="8">
    <source>
        <dbReference type="EMBL" id="PFG27647.1"/>
    </source>
</evidence>
<dbReference type="PANTHER" id="PTHR33992">
    <property type="entry name" value="RIBONUCLEASE P PROTEIN COMPONENT"/>
    <property type="match status" value="1"/>
</dbReference>